<gene>
    <name evidence="3" type="ORF">N1F79_11035</name>
</gene>
<sequence length="191" mass="21820">MKKIILLVIIICFTSITNAQKNIEIDTTKSVVKWTGSNLFKYNKHFGTVKFISGHIIKSNDVILGGYFEIDMNSIANTDGKYNEMLVGHLKNQDFFDVEKHPRAIIKFIEVVHKNVNTIKVKANLTIKNVTNAIDFNIKFKVVDGKYEMNSKFIMDRTRWGVNYESKGMFGSVKDGIISDAIEFEVVLIFN</sequence>
<dbReference type="SMART" id="SM00867">
    <property type="entry name" value="YceI"/>
    <property type="match status" value="1"/>
</dbReference>
<proteinExistence type="predicted"/>
<protein>
    <submittedName>
        <fullName evidence="3">YceI family protein</fullName>
    </submittedName>
</protein>
<evidence type="ECO:0000259" key="2">
    <source>
        <dbReference type="SMART" id="SM00867"/>
    </source>
</evidence>
<dbReference type="InterPro" id="IPR036761">
    <property type="entry name" value="TTHA0802/YceI-like_sf"/>
</dbReference>
<feature type="chain" id="PRO_5045491314" evidence="1">
    <location>
        <begin position="20"/>
        <end position="191"/>
    </location>
</feature>
<dbReference type="InterPro" id="IPR007372">
    <property type="entry name" value="Lipid/polyisoprenoid-bd_YceI"/>
</dbReference>
<organism evidence="3 4">
    <name type="scientific">Flavivirga spongiicola</name>
    <dbReference type="NCBI Taxonomy" id="421621"/>
    <lineage>
        <taxon>Bacteria</taxon>
        <taxon>Pseudomonadati</taxon>
        <taxon>Bacteroidota</taxon>
        <taxon>Flavobacteriia</taxon>
        <taxon>Flavobacteriales</taxon>
        <taxon>Flavobacteriaceae</taxon>
        <taxon>Flavivirga</taxon>
    </lineage>
</organism>
<accession>A0ABU7XTF9</accession>
<dbReference type="Gene3D" id="2.40.128.110">
    <property type="entry name" value="Lipid/polyisoprenoid-binding, YceI-like"/>
    <property type="match status" value="1"/>
</dbReference>
<evidence type="ECO:0000313" key="4">
    <source>
        <dbReference type="Proteomes" id="UP001337305"/>
    </source>
</evidence>
<evidence type="ECO:0000256" key="1">
    <source>
        <dbReference type="SAM" id="SignalP"/>
    </source>
</evidence>
<dbReference type="Proteomes" id="UP001337305">
    <property type="component" value="Unassembled WGS sequence"/>
</dbReference>
<feature type="signal peptide" evidence="1">
    <location>
        <begin position="1"/>
        <end position="19"/>
    </location>
</feature>
<evidence type="ECO:0000313" key="3">
    <source>
        <dbReference type="EMBL" id="MEF3833666.1"/>
    </source>
</evidence>
<dbReference type="RefSeq" id="WP_303306006.1">
    <property type="nucleotide sequence ID" value="NZ_JAODOP010000004.1"/>
</dbReference>
<dbReference type="EMBL" id="JAODOP010000004">
    <property type="protein sequence ID" value="MEF3833666.1"/>
    <property type="molecule type" value="Genomic_DNA"/>
</dbReference>
<dbReference type="PANTHER" id="PTHR34406">
    <property type="entry name" value="PROTEIN YCEI"/>
    <property type="match status" value="1"/>
</dbReference>
<dbReference type="SUPFAM" id="SSF101874">
    <property type="entry name" value="YceI-like"/>
    <property type="match status" value="1"/>
</dbReference>
<name>A0ABU7XTF9_9FLAO</name>
<keyword evidence="4" id="KW-1185">Reference proteome</keyword>
<keyword evidence="1" id="KW-0732">Signal</keyword>
<reference evidence="3 4" key="1">
    <citation type="submission" date="2022-09" db="EMBL/GenBank/DDBJ databases">
        <title>Genome sequencing of Flavivirga sp. MEBiC05379.</title>
        <authorList>
            <person name="Oh H.-M."/>
            <person name="Kwon K.K."/>
            <person name="Park M.J."/>
            <person name="Yang S.-H."/>
        </authorList>
    </citation>
    <scope>NUCLEOTIDE SEQUENCE [LARGE SCALE GENOMIC DNA]</scope>
    <source>
        <strain evidence="3 4">MEBiC05379</strain>
    </source>
</reference>
<dbReference type="PANTHER" id="PTHR34406:SF1">
    <property type="entry name" value="PROTEIN YCEI"/>
    <property type="match status" value="1"/>
</dbReference>
<feature type="domain" description="Lipid/polyisoprenoid-binding YceI-like" evidence="2">
    <location>
        <begin position="22"/>
        <end position="191"/>
    </location>
</feature>
<comment type="caution">
    <text evidence="3">The sequence shown here is derived from an EMBL/GenBank/DDBJ whole genome shotgun (WGS) entry which is preliminary data.</text>
</comment>
<dbReference type="Pfam" id="PF04264">
    <property type="entry name" value="YceI"/>
    <property type="match status" value="1"/>
</dbReference>